<dbReference type="GO" id="GO:0000132">
    <property type="term" value="P:establishment of mitotic spindle orientation"/>
    <property type="evidence" value="ECO:0007669"/>
    <property type="project" value="TreeGrafter"/>
</dbReference>
<dbReference type="InterPro" id="IPR006964">
    <property type="entry name" value="NUDE_dom"/>
</dbReference>
<dbReference type="GO" id="GO:0007059">
    <property type="term" value="P:chromosome segregation"/>
    <property type="evidence" value="ECO:0007669"/>
    <property type="project" value="TreeGrafter"/>
</dbReference>
<dbReference type="GO" id="GO:0005819">
    <property type="term" value="C:spindle"/>
    <property type="evidence" value="ECO:0007669"/>
    <property type="project" value="UniProtKB-SubCell"/>
</dbReference>
<dbReference type="WBParaSite" id="DME_0000682201-mRNA-1">
    <property type="protein sequence ID" value="DME_0000682201-mRNA-1"/>
    <property type="gene ID" value="DME_0000682201"/>
</dbReference>
<dbReference type="Gene3D" id="6.10.250.1080">
    <property type="match status" value="1"/>
</dbReference>
<evidence type="ECO:0000256" key="1">
    <source>
        <dbReference type="ARBA" id="ARBA00004186"/>
    </source>
</evidence>
<dbReference type="GO" id="GO:0007020">
    <property type="term" value="P:microtubule nucleation"/>
    <property type="evidence" value="ECO:0007669"/>
    <property type="project" value="TreeGrafter"/>
</dbReference>
<feature type="coiled-coil region" evidence="8">
    <location>
        <begin position="45"/>
        <end position="188"/>
    </location>
</feature>
<proteinExistence type="inferred from homology"/>
<evidence type="ECO:0000313" key="11">
    <source>
        <dbReference type="Proteomes" id="UP000038040"/>
    </source>
</evidence>
<dbReference type="GO" id="GO:0005813">
    <property type="term" value="C:centrosome"/>
    <property type="evidence" value="ECO:0007669"/>
    <property type="project" value="UniProtKB-SubCell"/>
</dbReference>
<dbReference type="Proteomes" id="UP000274756">
    <property type="component" value="Unassembled WGS sequence"/>
</dbReference>
<dbReference type="GO" id="GO:0047496">
    <property type="term" value="P:vesicle transport along microtubule"/>
    <property type="evidence" value="ECO:0007669"/>
    <property type="project" value="TreeGrafter"/>
</dbReference>
<dbReference type="EMBL" id="UYYG01000021">
    <property type="protein sequence ID" value="VDN51463.1"/>
    <property type="molecule type" value="Genomic_DNA"/>
</dbReference>
<dbReference type="GO" id="GO:0000776">
    <property type="term" value="C:kinetochore"/>
    <property type="evidence" value="ECO:0007669"/>
    <property type="project" value="TreeGrafter"/>
</dbReference>
<protein>
    <submittedName>
        <fullName evidence="13">NUDE_C domain-containing protein</fullName>
    </submittedName>
</protein>
<evidence type="ECO:0000313" key="12">
    <source>
        <dbReference type="Proteomes" id="UP000274756"/>
    </source>
</evidence>
<dbReference type="GO" id="GO:0007100">
    <property type="term" value="P:mitotic centrosome separation"/>
    <property type="evidence" value="ECO:0007669"/>
    <property type="project" value="TreeGrafter"/>
</dbReference>
<comment type="similarity">
    <text evidence="3">Belongs to the nudE family.</text>
</comment>
<keyword evidence="6 8" id="KW-0175">Coiled coil</keyword>
<reference evidence="13" key="1">
    <citation type="submission" date="2016-04" db="UniProtKB">
        <authorList>
            <consortium name="WormBaseParasite"/>
        </authorList>
    </citation>
    <scope>IDENTIFICATION</scope>
</reference>
<keyword evidence="5" id="KW-0493">Microtubule</keyword>
<dbReference type="GO" id="GO:0008017">
    <property type="term" value="F:microtubule binding"/>
    <property type="evidence" value="ECO:0007669"/>
    <property type="project" value="InterPro"/>
</dbReference>
<evidence type="ECO:0000259" key="9">
    <source>
        <dbReference type="Pfam" id="PF04880"/>
    </source>
</evidence>
<dbReference type="OrthoDB" id="5877028at2759"/>
<dbReference type="PANTHER" id="PTHR10921:SF1">
    <property type="entry name" value="NUCLEAR DISTRIBUTION PROTEIN NUDE HOMOLOG"/>
    <property type="match status" value="1"/>
</dbReference>
<accession>A0A158Q591</accession>
<keyword evidence="7" id="KW-0206">Cytoskeleton</keyword>
<dbReference type="STRING" id="318479.A0A158Q591"/>
<dbReference type="InterPro" id="IPR033494">
    <property type="entry name" value="NUDE"/>
</dbReference>
<dbReference type="PANTHER" id="PTHR10921">
    <property type="entry name" value="NUCLEAR DISTRIBUTION PROTEIN NUDE HOMOLOG 1"/>
    <property type="match status" value="1"/>
</dbReference>
<dbReference type="GO" id="GO:0005871">
    <property type="term" value="C:kinesin complex"/>
    <property type="evidence" value="ECO:0007669"/>
    <property type="project" value="TreeGrafter"/>
</dbReference>
<evidence type="ECO:0000256" key="7">
    <source>
        <dbReference type="ARBA" id="ARBA00023212"/>
    </source>
</evidence>
<organism evidence="11 13">
    <name type="scientific">Dracunculus medinensis</name>
    <name type="common">Guinea worm</name>
    <dbReference type="NCBI Taxonomy" id="318479"/>
    <lineage>
        <taxon>Eukaryota</taxon>
        <taxon>Metazoa</taxon>
        <taxon>Ecdysozoa</taxon>
        <taxon>Nematoda</taxon>
        <taxon>Chromadorea</taxon>
        <taxon>Rhabditida</taxon>
        <taxon>Spirurina</taxon>
        <taxon>Dracunculoidea</taxon>
        <taxon>Dracunculidae</taxon>
        <taxon>Dracunculus</taxon>
    </lineage>
</organism>
<reference evidence="10 12" key="2">
    <citation type="submission" date="2018-11" db="EMBL/GenBank/DDBJ databases">
        <authorList>
            <consortium name="Pathogen Informatics"/>
        </authorList>
    </citation>
    <scope>NUCLEOTIDE SEQUENCE [LARGE SCALE GENOMIC DNA]</scope>
</reference>
<evidence type="ECO:0000313" key="10">
    <source>
        <dbReference type="EMBL" id="VDN51463.1"/>
    </source>
</evidence>
<sequence length="292" mass="34502">MRLEHMKIDLFRHPFPLSLVINGEWCLWQRAEEAKADLRDFVSYSQQIEAELDKELNEAREIIKRKDYEILVLIQERDKLKNEASRLKVESFGIERKMGDELTRLQSENERLIKEVRILEQRNDDLERELRITAESLKDTEKMLNDELEVRALLTTELESKDELKDQCQRLEDEIRDLKLDISVKDAKILSRRLSEKFTLHNQPADTENFRIRKGYVDSDRINHTYDMQRRKRLSTDTEIVGSRVNALPSPLARNVSPVINNLLKTIQALEDKLIMLQPARRAYENGFNSKK</sequence>
<evidence type="ECO:0000256" key="6">
    <source>
        <dbReference type="ARBA" id="ARBA00023054"/>
    </source>
</evidence>
<comment type="subcellular location">
    <subcellularLocation>
        <location evidence="2">Cytoplasm</location>
        <location evidence="2">Cytoskeleton</location>
        <location evidence="2">Microtubule organizing center</location>
        <location evidence="2">Centrosome</location>
    </subcellularLocation>
    <subcellularLocation>
        <location evidence="1">Cytoplasm</location>
        <location evidence="1">Cytoskeleton</location>
        <location evidence="1">Spindle</location>
    </subcellularLocation>
</comment>
<dbReference type="GO" id="GO:0005874">
    <property type="term" value="C:microtubule"/>
    <property type="evidence" value="ECO:0007669"/>
    <property type="project" value="UniProtKB-KW"/>
</dbReference>
<dbReference type="Pfam" id="PF04880">
    <property type="entry name" value="NUDE_C"/>
    <property type="match status" value="1"/>
</dbReference>
<gene>
    <name evidence="10" type="ORF">DME_LOCUS1436</name>
</gene>
<dbReference type="GO" id="GO:0051642">
    <property type="term" value="P:centrosome localization"/>
    <property type="evidence" value="ECO:0007669"/>
    <property type="project" value="TreeGrafter"/>
</dbReference>
<name>A0A158Q591_DRAME</name>
<evidence type="ECO:0000256" key="3">
    <source>
        <dbReference type="ARBA" id="ARBA00007429"/>
    </source>
</evidence>
<evidence type="ECO:0000313" key="13">
    <source>
        <dbReference type="WBParaSite" id="DME_0000682201-mRNA-1"/>
    </source>
</evidence>
<evidence type="ECO:0000256" key="4">
    <source>
        <dbReference type="ARBA" id="ARBA00022490"/>
    </source>
</evidence>
<dbReference type="Proteomes" id="UP000038040">
    <property type="component" value="Unplaced"/>
</dbReference>
<evidence type="ECO:0000256" key="8">
    <source>
        <dbReference type="SAM" id="Coils"/>
    </source>
</evidence>
<keyword evidence="4" id="KW-0963">Cytoplasm</keyword>
<evidence type="ECO:0000256" key="2">
    <source>
        <dbReference type="ARBA" id="ARBA00004300"/>
    </source>
</evidence>
<evidence type="ECO:0000256" key="5">
    <source>
        <dbReference type="ARBA" id="ARBA00022701"/>
    </source>
</evidence>
<feature type="domain" description="NUDE" evidence="9">
    <location>
        <begin position="136"/>
        <end position="267"/>
    </location>
</feature>
<dbReference type="AlphaFoldDB" id="A0A158Q591"/>
<keyword evidence="12" id="KW-1185">Reference proteome</keyword>